<dbReference type="PROSITE" id="PS51257">
    <property type="entry name" value="PROKAR_LIPOPROTEIN"/>
    <property type="match status" value="1"/>
</dbReference>
<dbReference type="PANTHER" id="PTHR13887:SF14">
    <property type="entry name" value="DISULFIDE BOND FORMATION PROTEIN D"/>
    <property type="match status" value="1"/>
</dbReference>
<dbReference type="Proteomes" id="UP000092498">
    <property type="component" value="Chromosome"/>
</dbReference>
<evidence type="ECO:0000256" key="5">
    <source>
        <dbReference type="ARBA" id="ARBA00023284"/>
    </source>
</evidence>
<evidence type="ECO:0000313" key="9">
    <source>
        <dbReference type="Proteomes" id="UP000092498"/>
    </source>
</evidence>
<dbReference type="OrthoDB" id="8478320at2"/>
<dbReference type="KEGG" id="cbot:ATE48_03520"/>
<gene>
    <name evidence="8" type="ORF">ATE48_03520</name>
</gene>
<feature type="chain" id="PRO_5008518674" description="Thioredoxin-like fold domain-containing protein" evidence="6">
    <location>
        <begin position="18"/>
        <end position="240"/>
    </location>
</feature>
<feature type="domain" description="Thioredoxin-like fold" evidence="7">
    <location>
        <begin position="36"/>
        <end position="201"/>
    </location>
</feature>
<keyword evidence="5" id="KW-0676">Redox-active center</keyword>
<keyword evidence="3" id="KW-0560">Oxidoreductase</keyword>
<evidence type="ECO:0000256" key="4">
    <source>
        <dbReference type="ARBA" id="ARBA00023157"/>
    </source>
</evidence>
<dbReference type="Gene3D" id="3.40.30.10">
    <property type="entry name" value="Glutaredoxin"/>
    <property type="match status" value="1"/>
</dbReference>
<organism evidence="8 9">
    <name type="scientific">Candidatus Viadribacter manganicus</name>
    <dbReference type="NCBI Taxonomy" id="1759059"/>
    <lineage>
        <taxon>Bacteria</taxon>
        <taxon>Pseudomonadati</taxon>
        <taxon>Pseudomonadota</taxon>
        <taxon>Alphaproteobacteria</taxon>
        <taxon>Hyphomonadales</taxon>
        <taxon>Hyphomonadaceae</taxon>
        <taxon>Candidatus Viadribacter</taxon>
    </lineage>
</organism>
<dbReference type="InterPro" id="IPR012336">
    <property type="entry name" value="Thioredoxin-like_fold"/>
</dbReference>
<proteinExistence type="inferred from homology"/>
<evidence type="ECO:0000259" key="7">
    <source>
        <dbReference type="Pfam" id="PF13462"/>
    </source>
</evidence>
<comment type="similarity">
    <text evidence="1">Belongs to the thioredoxin family. DsbA subfamily.</text>
</comment>
<name>A0A1B1AES8_9PROT</name>
<keyword evidence="9" id="KW-1185">Reference proteome</keyword>
<evidence type="ECO:0000256" key="1">
    <source>
        <dbReference type="ARBA" id="ARBA00005791"/>
    </source>
</evidence>
<protein>
    <recommendedName>
        <fullName evidence="7">Thioredoxin-like fold domain-containing protein</fullName>
    </recommendedName>
</protein>
<dbReference type="Pfam" id="PF13462">
    <property type="entry name" value="Thioredoxin_4"/>
    <property type="match status" value="1"/>
</dbReference>
<dbReference type="InterPro" id="IPR006311">
    <property type="entry name" value="TAT_signal"/>
</dbReference>
<keyword evidence="2 6" id="KW-0732">Signal</keyword>
<feature type="signal peptide" evidence="6">
    <location>
        <begin position="1"/>
        <end position="17"/>
    </location>
</feature>
<accession>A0A1B1AES8</accession>
<dbReference type="EMBL" id="CP013244">
    <property type="protein sequence ID" value="ANP45054.1"/>
    <property type="molecule type" value="Genomic_DNA"/>
</dbReference>
<dbReference type="InterPro" id="IPR036249">
    <property type="entry name" value="Thioredoxin-like_sf"/>
</dbReference>
<dbReference type="RefSeq" id="WP_066767857.1">
    <property type="nucleotide sequence ID" value="NZ_CP013244.1"/>
</dbReference>
<dbReference type="InParanoid" id="A0A1B1AES8"/>
<dbReference type="AlphaFoldDB" id="A0A1B1AES8"/>
<dbReference type="GO" id="GO:0016491">
    <property type="term" value="F:oxidoreductase activity"/>
    <property type="evidence" value="ECO:0007669"/>
    <property type="project" value="UniProtKB-KW"/>
</dbReference>
<keyword evidence="4" id="KW-1015">Disulfide bond</keyword>
<dbReference type="STRING" id="1759059.ATE48_03520"/>
<evidence type="ECO:0000256" key="3">
    <source>
        <dbReference type="ARBA" id="ARBA00023002"/>
    </source>
</evidence>
<dbReference type="SUPFAM" id="SSF52833">
    <property type="entry name" value="Thioredoxin-like"/>
    <property type="match status" value="1"/>
</dbReference>
<reference evidence="8 9" key="1">
    <citation type="submission" date="2015-11" db="EMBL/GenBank/DDBJ databases">
        <title>Whole-Genome Sequence of Candidatus Oderbacter manganicum from the National Park Lower Oder Valley, Germany.</title>
        <authorList>
            <person name="Braun B."/>
            <person name="Liere K."/>
            <person name="Szewzyk U."/>
        </authorList>
    </citation>
    <scope>NUCLEOTIDE SEQUENCE [LARGE SCALE GENOMIC DNA]</scope>
    <source>
        <strain evidence="8 9">OTSz_A_272</strain>
    </source>
</reference>
<dbReference type="PROSITE" id="PS51318">
    <property type="entry name" value="TAT"/>
    <property type="match status" value="1"/>
</dbReference>
<sequence>MLVIGRRNLLLGGGAIAALAVAGCNGSGGGAAAGLTPDDMAIGNPESGVTLIEYGSSMCSHCREFEEAVFDQLKTNYIDTGKIHFVFREVLAPVDPQRVIPTIALAEYQLARCNNASPEQYFSRLGVLFEQQPAMFQAGSRQGIEAKLIEIGAAAGLSREQVLACVADPAGAERMQRLGELASRDNVSGTPMFFLNGENIPSERFSGVIRDPVTGQERAGFDFAKVAEVLDAAIAARAGG</sequence>
<evidence type="ECO:0000256" key="6">
    <source>
        <dbReference type="SAM" id="SignalP"/>
    </source>
</evidence>
<dbReference type="PANTHER" id="PTHR13887">
    <property type="entry name" value="GLUTATHIONE S-TRANSFERASE KAPPA"/>
    <property type="match status" value="1"/>
</dbReference>
<evidence type="ECO:0000256" key="2">
    <source>
        <dbReference type="ARBA" id="ARBA00022729"/>
    </source>
</evidence>
<evidence type="ECO:0000313" key="8">
    <source>
        <dbReference type="EMBL" id="ANP45054.1"/>
    </source>
</evidence>